<organism evidence="7 8">
    <name type="scientific">candidate division CSSED10-310 bacterium</name>
    <dbReference type="NCBI Taxonomy" id="2855610"/>
    <lineage>
        <taxon>Bacteria</taxon>
        <taxon>Bacteria division CSSED10-310</taxon>
    </lineage>
</organism>
<protein>
    <submittedName>
        <fullName evidence="7">YihY/virulence factor BrkB family protein</fullName>
    </submittedName>
</protein>
<name>A0ABV6YZ74_UNCC1</name>
<proteinExistence type="predicted"/>
<evidence type="ECO:0000256" key="1">
    <source>
        <dbReference type="ARBA" id="ARBA00004651"/>
    </source>
</evidence>
<dbReference type="NCBIfam" id="TIGR00765">
    <property type="entry name" value="yihY_not_rbn"/>
    <property type="match status" value="1"/>
</dbReference>
<evidence type="ECO:0000313" key="8">
    <source>
        <dbReference type="Proteomes" id="UP001594351"/>
    </source>
</evidence>
<evidence type="ECO:0000256" key="4">
    <source>
        <dbReference type="ARBA" id="ARBA00022989"/>
    </source>
</evidence>
<dbReference type="InterPro" id="IPR036388">
    <property type="entry name" value="WH-like_DNA-bd_sf"/>
</dbReference>
<feature type="transmembrane region" description="Helical" evidence="6">
    <location>
        <begin position="45"/>
        <end position="71"/>
    </location>
</feature>
<keyword evidence="3 6" id="KW-0812">Transmembrane</keyword>
<evidence type="ECO:0000313" key="7">
    <source>
        <dbReference type="EMBL" id="MFC1851500.1"/>
    </source>
</evidence>
<reference evidence="7 8" key="1">
    <citation type="submission" date="2024-09" db="EMBL/GenBank/DDBJ databases">
        <title>Laminarin stimulates single cell rates of sulfate reduction while oxygen inhibits transcriptomic activity in coastal marine sediment.</title>
        <authorList>
            <person name="Lindsay M."/>
            <person name="Orcutt B."/>
            <person name="Emerson D."/>
            <person name="Stepanauskas R."/>
            <person name="D'Angelo T."/>
        </authorList>
    </citation>
    <scope>NUCLEOTIDE SEQUENCE [LARGE SCALE GENOMIC DNA]</scope>
    <source>
        <strain evidence="7">SAG AM-311-K15</strain>
    </source>
</reference>
<sequence length="443" mass="50652">MKKLKTIIEDFLSLDAAKQSKWTAFMIYQVRLYVMIARQLLRDNCLVHAASLSFNTLLSMVPIVALVFALFRSFANLQQYEQDIEDLLQKHLLADSAADAFNKIKELSENISAVDNIVSAFFFLIFSLMLFNTIEVTINYIWKVKQTRSLFDRFITYWILVTLGPILIVVSLQLSQQIEKIAYLGSLITTLMNIFPMAFIAIALIFTYKLVPNTKVQWKAAIIGGVVAGVLFELAKNGFNLYVTRLDYYENIYASLTAAVFFLLWVYVAWVIILFGTEISYTYQNLTYLYQKDLEDKLRLKKITEMSVVNDVLGLRIFWLIAKSYSQDSKIICTSAVAEHFNLSPEIAEEVVRRLEDHNFIVKTSQPADGLVPARSLDNMMIKDIVESFRIDFPPSNPDIPLDGGDYIDQIIQEMEEARLSIINSNSVSQYLTTAKLPEEQDS</sequence>
<evidence type="ECO:0000256" key="5">
    <source>
        <dbReference type="ARBA" id="ARBA00023136"/>
    </source>
</evidence>
<keyword evidence="2" id="KW-1003">Cell membrane</keyword>
<dbReference type="Gene3D" id="1.10.10.10">
    <property type="entry name" value="Winged helix-like DNA-binding domain superfamily/Winged helix DNA-binding domain"/>
    <property type="match status" value="1"/>
</dbReference>
<comment type="caution">
    <text evidence="7">The sequence shown here is derived from an EMBL/GenBank/DDBJ whole genome shotgun (WGS) entry which is preliminary data.</text>
</comment>
<dbReference type="EMBL" id="JBHPBY010000194">
    <property type="protein sequence ID" value="MFC1851500.1"/>
    <property type="molecule type" value="Genomic_DNA"/>
</dbReference>
<dbReference type="InterPro" id="IPR017039">
    <property type="entry name" value="Virul_fac_BrkB"/>
</dbReference>
<gene>
    <name evidence="7" type="ORF">ACFL27_14990</name>
</gene>
<keyword evidence="5 6" id="KW-0472">Membrane</keyword>
<dbReference type="Pfam" id="PF03631">
    <property type="entry name" value="Virul_fac_BrkB"/>
    <property type="match status" value="1"/>
</dbReference>
<feature type="transmembrane region" description="Helical" evidence="6">
    <location>
        <begin position="251"/>
        <end position="275"/>
    </location>
</feature>
<keyword evidence="8" id="KW-1185">Reference proteome</keyword>
<feature type="transmembrane region" description="Helical" evidence="6">
    <location>
        <begin position="154"/>
        <end position="175"/>
    </location>
</feature>
<feature type="transmembrane region" description="Helical" evidence="6">
    <location>
        <begin position="220"/>
        <end position="239"/>
    </location>
</feature>
<accession>A0ABV6YZ74</accession>
<dbReference type="Proteomes" id="UP001594351">
    <property type="component" value="Unassembled WGS sequence"/>
</dbReference>
<comment type="subcellular location">
    <subcellularLocation>
        <location evidence="1">Cell membrane</location>
        <topology evidence="1">Multi-pass membrane protein</topology>
    </subcellularLocation>
</comment>
<evidence type="ECO:0000256" key="3">
    <source>
        <dbReference type="ARBA" id="ARBA00022692"/>
    </source>
</evidence>
<evidence type="ECO:0000256" key="2">
    <source>
        <dbReference type="ARBA" id="ARBA00022475"/>
    </source>
</evidence>
<feature type="transmembrane region" description="Helical" evidence="6">
    <location>
        <begin position="117"/>
        <end position="142"/>
    </location>
</feature>
<feature type="transmembrane region" description="Helical" evidence="6">
    <location>
        <begin position="181"/>
        <end position="208"/>
    </location>
</feature>
<dbReference type="PANTHER" id="PTHR30213">
    <property type="entry name" value="INNER MEMBRANE PROTEIN YHJD"/>
    <property type="match status" value="1"/>
</dbReference>
<keyword evidence="4 6" id="KW-1133">Transmembrane helix</keyword>
<evidence type="ECO:0000256" key="6">
    <source>
        <dbReference type="SAM" id="Phobius"/>
    </source>
</evidence>
<dbReference type="PANTHER" id="PTHR30213:SF0">
    <property type="entry name" value="UPF0761 MEMBRANE PROTEIN YIHY"/>
    <property type="match status" value="1"/>
</dbReference>